<proteinExistence type="predicted"/>
<dbReference type="OrthoDB" id="8551907at2"/>
<name>A0A1I4DHD6_9PROT</name>
<keyword evidence="3" id="KW-1185">Reference proteome</keyword>
<dbReference type="AlphaFoldDB" id="A0A1I4DHD6"/>
<sequence length="177" mass="19118">MLVNKPNGEQTIIPVLDGGKYNDSANVLWDELADGPMPVGIVLGKMARQGSSLVELQDYIPAHLNAVLPVTKAAKIESLITCYEAEIYAYIVHTEKTWAADKKTQEILAQVLAVGSVPLDMYWRDITGTSNPMTYADLQSLASAILARGLVADTKLAEKITAVNAATTLTQVDSVTW</sequence>
<protein>
    <recommendedName>
        <fullName evidence="1">DUF4376 domain-containing protein</fullName>
    </recommendedName>
</protein>
<dbReference type="STRING" id="52441.SAMN05216302_10217"/>
<evidence type="ECO:0000313" key="2">
    <source>
        <dbReference type="EMBL" id="SFK91897.1"/>
    </source>
</evidence>
<organism evidence="2 3">
    <name type="scientific">Nitrosomonas aestuarii</name>
    <dbReference type="NCBI Taxonomy" id="52441"/>
    <lineage>
        <taxon>Bacteria</taxon>
        <taxon>Pseudomonadati</taxon>
        <taxon>Pseudomonadota</taxon>
        <taxon>Betaproteobacteria</taxon>
        <taxon>Nitrosomonadales</taxon>
        <taxon>Nitrosomonadaceae</taxon>
        <taxon>Nitrosomonas</taxon>
    </lineage>
</organism>
<dbReference type="InterPro" id="IPR025484">
    <property type="entry name" value="DUF4376"/>
</dbReference>
<dbReference type="Pfam" id="PF14301">
    <property type="entry name" value="DUF4376"/>
    <property type="match status" value="1"/>
</dbReference>
<dbReference type="EMBL" id="FOSP01000021">
    <property type="protein sequence ID" value="SFK91897.1"/>
    <property type="molecule type" value="Genomic_DNA"/>
</dbReference>
<gene>
    <name evidence="2" type="ORF">SAMN05216302_10217</name>
</gene>
<accession>A0A1I4DHD6</accession>
<feature type="domain" description="DUF4376" evidence="1">
    <location>
        <begin position="72"/>
        <end position="173"/>
    </location>
</feature>
<reference evidence="3" key="1">
    <citation type="submission" date="2016-10" db="EMBL/GenBank/DDBJ databases">
        <authorList>
            <person name="Varghese N."/>
            <person name="Submissions S."/>
        </authorList>
    </citation>
    <scope>NUCLEOTIDE SEQUENCE [LARGE SCALE GENOMIC DNA]</scope>
    <source>
        <strain evidence="3">Nm69</strain>
    </source>
</reference>
<evidence type="ECO:0000259" key="1">
    <source>
        <dbReference type="Pfam" id="PF14301"/>
    </source>
</evidence>
<evidence type="ECO:0000313" key="3">
    <source>
        <dbReference type="Proteomes" id="UP000199533"/>
    </source>
</evidence>
<dbReference type="Proteomes" id="UP000199533">
    <property type="component" value="Unassembled WGS sequence"/>
</dbReference>